<dbReference type="Gene3D" id="1.10.287.1120">
    <property type="entry name" value="Bipartite methylase S protein"/>
    <property type="match status" value="1"/>
</dbReference>
<dbReference type="Gene3D" id="3.90.220.20">
    <property type="entry name" value="DNA methylase specificity domains"/>
    <property type="match status" value="1"/>
</dbReference>
<dbReference type="PANTHER" id="PTHR30408:SF12">
    <property type="entry name" value="TYPE I RESTRICTION ENZYME MJAVIII SPECIFICITY SUBUNIT"/>
    <property type="match status" value="1"/>
</dbReference>
<dbReference type="GO" id="GO:0003677">
    <property type="term" value="F:DNA binding"/>
    <property type="evidence" value="ECO:0007669"/>
    <property type="project" value="UniProtKB-KW"/>
</dbReference>
<dbReference type="AlphaFoldDB" id="A0A3B0ZVT2"/>
<accession>A0A3B0ZVT2</accession>
<keyword evidence="2" id="KW-0680">Restriction system</keyword>
<dbReference type="EMBL" id="UOFQ01000005">
    <property type="protein sequence ID" value="VAW84686.1"/>
    <property type="molecule type" value="Genomic_DNA"/>
</dbReference>
<comment type="similarity">
    <text evidence="1">Belongs to the type-I restriction system S methylase family.</text>
</comment>
<organism evidence="5">
    <name type="scientific">hydrothermal vent metagenome</name>
    <dbReference type="NCBI Taxonomy" id="652676"/>
    <lineage>
        <taxon>unclassified sequences</taxon>
        <taxon>metagenomes</taxon>
        <taxon>ecological metagenomes</taxon>
    </lineage>
</organism>
<feature type="non-terminal residue" evidence="5">
    <location>
        <position position="232"/>
    </location>
</feature>
<evidence type="ECO:0000313" key="5">
    <source>
        <dbReference type="EMBL" id="VAW84686.1"/>
    </source>
</evidence>
<evidence type="ECO:0000256" key="1">
    <source>
        <dbReference type="ARBA" id="ARBA00010923"/>
    </source>
</evidence>
<proteinExistence type="inferred from homology"/>
<protein>
    <submittedName>
        <fullName evidence="5">Type I restriction-modification system, specificity subunit S</fullName>
    </submittedName>
</protein>
<evidence type="ECO:0000256" key="2">
    <source>
        <dbReference type="ARBA" id="ARBA00022747"/>
    </source>
</evidence>
<dbReference type="InterPro" id="IPR052021">
    <property type="entry name" value="Type-I_RS_S_subunit"/>
</dbReference>
<evidence type="ECO:0000259" key="4">
    <source>
        <dbReference type="Pfam" id="PF01420"/>
    </source>
</evidence>
<dbReference type="SUPFAM" id="SSF116734">
    <property type="entry name" value="DNA methylase specificity domain"/>
    <property type="match status" value="1"/>
</dbReference>
<dbReference type="Pfam" id="PF01420">
    <property type="entry name" value="Methylase_S"/>
    <property type="match status" value="1"/>
</dbReference>
<dbReference type="InterPro" id="IPR000055">
    <property type="entry name" value="Restrct_endonuc_typeI_TRD"/>
</dbReference>
<name>A0A3B0ZVT2_9ZZZZ</name>
<evidence type="ECO:0000256" key="3">
    <source>
        <dbReference type="ARBA" id="ARBA00023125"/>
    </source>
</evidence>
<dbReference type="InterPro" id="IPR044946">
    <property type="entry name" value="Restrct_endonuc_typeI_TRD_sf"/>
</dbReference>
<feature type="domain" description="Type I restriction modification DNA specificity" evidence="4">
    <location>
        <begin position="3"/>
        <end position="178"/>
    </location>
</feature>
<dbReference type="CDD" id="cd17249">
    <property type="entry name" value="RMtype1_S_EcoR124I-TRD2-CR2_like"/>
    <property type="match status" value="1"/>
</dbReference>
<reference evidence="5" key="1">
    <citation type="submission" date="2018-06" db="EMBL/GenBank/DDBJ databases">
        <authorList>
            <person name="Zhirakovskaya E."/>
        </authorList>
    </citation>
    <scope>NUCLEOTIDE SEQUENCE</scope>
</reference>
<dbReference type="PANTHER" id="PTHR30408">
    <property type="entry name" value="TYPE-1 RESTRICTION ENZYME ECOKI SPECIFICITY PROTEIN"/>
    <property type="match status" value="1"/>
</dbReference>
<sequence>MIPEGWSATELGKLAHFSSGGTPSKQRPEFWGGDYPWISGKDLKTHYLKNSIDKLSSSGFFVAKKAPKGATLILVRGMTLLKDFPVGYATKEMAYNQDVKALLPANKVNPLFLSYLLLANKNKIRQLVSIAGHGTGRIDTNTLKEFPVNLPPTTEQTKIATILFTYDKAIETVEKLINNSRTQKKSLMQQLLTGKKRLPGFSRKWNEHILGDLGKTYNGLTGKTKDDFGNGK</sequence>
<keyword evidence="3" id="KW-0238">DNA-binding</keyword>
<gene>
    <name evidence="5" type="ORF">MNBD_GAMMA17-2136</name>
</gene>
<dbReference type="GO" id="GO:0009307">
    <property type="term" value="P:DNA restriction-modification system"/>
    <property type="evidence" value="ECO:0007669"/>
    <property type="project" value="UniProtKB-KW"/>
</dbReference>